<dbReference type="Proteomes" id="UP000318017">
    <property type="component" value="Chromosome"/>
</dbReference>
<reference evidence="2 3" key="1">
    <citation type="submission" date="2019-02" db="EMBL/GenBank/DDBJ databases">
        <title>Deep-cultivation of Planctomycetes and their phenomic and genomic characterization uncovers novel biology.</title>
        <authorList>
            <person name="Wiegand S."/>
            <person name="Jogler M."/>
            <person name="Boedeker C."/>
            <person name="Pinto D."/>
            <person name="Vollmers J."/>
            <person name="Rivas-Marin E."/>
            <person name="Kohn T."/>
            <person name="Peeters S.H."/>
            <person name="Heuer A."/>
            <person name="Rast P."/>
            <person name="Oberbeckmann S."/>
            <person name="Bunk B."/>
            <person name="Jeske O."/>
            <person name="Meyerdierks A."/>
            <person name="Storesund J.E."/>
            <person name="Kallscheuer N."/>
            <person name="Luecker S."/>
            <person name="Lage O.M."/>
            <person name="Pohl T."/>
            <person name="Merkel B.J."/>
            <person name="Hornburger P."/>
            <person name="Mueller R.-W."/>
            <person name="Bruemmer F."/>
            <person name="Labrenz M."/>
            <person name="Spormann A.M."/>
            <person name="Op den Camp H."/>
            <person name="Overmann J."/>
            <person name="Amann R."/>
            <person name="Jetten M.S.M."/>
            <person name="Mascher T."/>
            <person name="Medema M.H."/>
            <person name="Devos D.P."/>
            <person name="Kaster A.-K."/>
            <person name="Ovreas L."/>
            <person name="Rohde M."/>
            <person name="Galperin M.Y."/>
            <person name="Jogler C."/>
        </authorList>
    </citation>
    <scope>NUCLEOTIDE SEQUENCE [LARGE SCALE GENOMIC DNA]</scope>
    <source>
        <strain evidence="2 3">Q31a</strain>
    </source>
</reference>
<dbReference type="KEGG" id="ahel:Q31a_20630"/>
<proteinExistence type="predicted"/>
<evidence type="ECO:0000313" key="3">
    <source>
        <dbReference type="Proteomes" id="UP000318017"/>
    </source>
</evidence>
<evidence type="ECO:0000256" key="1">
    <source>
        <dbReference type="SAM" id="MobiDB-lite"/>
    </source>
</evidence>
<feature type="region of interest" description="Disordered" evidence="1">
    <location>
        <begin position="151"/>
        <end position="178"/>
    </location>
</feature>
<dbReference type="AlphaFoldDB" id="A0A518G586"/>
<accession>A0A518G586</accession>
<dbReference type="EMBL" id="CP036298">
    <property type="protein sequence ID" value="QDV23758.1"/>
    <property type="molecule type" value="Genomic_DNA"/>
</dbReference>
<name>A0A518G586_9BACT</name>
<protein>
    <recommendedName>
        <fullName evidence="4">Zinc-finger domain-containing protein</fullName>
    </recommendedName>
</protein>
<gene>
    <name evidence="2" type="ORF">Q31a_20630</name>
</gene>
<evidence type="ECO:0008006" key="4">
    <source>
        <dbReference type="Google" id="ProtNLM"/>
    </source>
</evidence>
<organism evidence="2 3">
    <name type="scientific">Aureliella helgolandensis</name>
    <dbReference type="NCBI Taxonomy" id="2527968"/>
    <lineage>
        <taxon>Bacteria</taxon>
        <taxon>Pseudomonadati</taxon>
        <taxon>Planctomycetota</taxon>
        <taxon>Planctomycetia</taxon>
        <taxon>Pirellulales</taxon>
        <taxon>Pirellulaceae</taxon>
        <taxon>Aureliella</taxon>
    </lineage>
</organism>
<feature type="compositionally biased region" description="Polar residues" evidence="1">
    <location>
        <begin position="151"/>
        <end position="170"/>
    </location>
</feature>
<keyword evidence="3" id="KW-1185">Reference proteome</keyword>
<evidence type="ECO:0000313" key="2">
    <source>
        <dbReference type="EMBL" id="QDV23758.1"/>
    </source>
</evidence>
<sequence>MRWPLGVMSMPVDGPNRDELLSALVDDQLTPEELEEVNAALRSDAAAQGTLAAFRKNRAALGELAQRHSSGPLPEGFADRVVAAALQAKSQSDSEPNARSAATSVELPTMEAGPGSLRSIRSHKLWAMGLLAGAAAVVVFFSLPRPADQGQQLVHQPSAPSLPDQLTPSGIPNPAGLPGASATDATVRYVSDQRFEVLYALVVDIQITSDALAAGQFENTLAQAGIATSAPILMTPEVESAVENSKMIVASPTDSAADGLVYFVRAETKQIDLALQQVWQTPDYFPQVVYNIAMNNPQTRLLNRIAESTGKRFALNASFAASIADAEEPIVSNKQVLRGVRPPTKYVGAYERQQGWAAGGVLPSSDTEDMSTVLLILHPTH</sequence>